<dbReference type="CDD" id="cd01310">
    <property type="entry name" value="TatD_DNAse"/>
    <property type="match status" value="1"/>
</dbReference>
<keyword evidence="4" id="KW-0408">Iron</keyword>
<keyword evidence="1" id="KW-0949">S-adenosyl-L-methionine</keyword>
<sequence>MPADSHCHLNNPSFTDDVDEVARKVEDAGFVRLLNVGYDIPTSIKAIELAEKYPYMLAAVGVHPHHASDVNSIVIDELRKMARHPKVVAIGETGLDYFRDRSPRDDQKQAFAEQVKLAKEFKKPVIIHTRDAMDDTKQMVDELAIGENGGIMHCFAGTPEDVRFFLAHNFYISFAGNITYPKATGLRDALKTVPGHRLLLETDAPYLSPQKVRGKRNDPLNLSYTIDTAAEVRGVTRADIERIIVTNFEELFGLYKNGAGEVAYRIRNSLYLNVTMGCTNECYFCARYHSNTVQGHNLRLQKDPTADEMIAAIGDPTQYDEIVFCGYGEPTLRLDRIVEVARAVKAKGGTTRLNTNGHGSHIAGRDIAGDLKGVIDHMSVSLNSADEATYNEICKPQIKNGWKTTVEFIKSAKSAGLDVTATVVAIPNKVDVTAVKEFAEQKLGVNFRVRKFNLVG</sequence>
<dbReference type="AlphaFoldDB" id="A0A3B1BUK9"/>
<dbReference type="Pfam" id="PF01026">
    <property type="entry name" value="TatD_DNase"/>
    <property type="match status" value="1"/>
</dbReference>
<evidence type="ECO:0000256" key="1">
    <source>
        <dbReference type="ARBA" id="ARBA00022691"/>
    </source>
</evidence>
<dbReference type="NCBIfam" id="TIGR00010">
    <property type="entry name" value="YchF/TatD family DNA exonuclease"/>
    <property type="match status" value="1"/>
</dbReference>
<organism evidence="7">
    <name type="scientific">hydrothermal vent metagenome</name>
    <dbReference type="NCBI Taxonomy" id="652676"/>
    <lineage>
        <taxon>unclassified sequences</taxon>
        <taxon>metagenomes</taxon>
        <taxon>ecological metagenomes</taxon>
    </lineage>
</organism>
<feature type="domain" description="Radical SAM core" evidence="6">
    <location>
        <begin position="264"/>
        <end position="456"/>
    </location>
</feature>
<dbReference type="GO" id="GO:0046872">
    <property type="term" value="F:metal ion binding"/>
    <property type="evidence" value="ECO:0007669"/>
    <property type="project" value="UniProtKB-KW"/>
</dbReference>
<keyword evidence="3 7" id="KW-0378">Hydrolase</keyword>
<gene>
    <name evidence="7" type="ORF">MNBD_NITROSPINAE01-1838</name>
</gene>
<dbReference type="EMBL" id="UOGC01000012">
    <property type="protein sequence ID" value="VAX15544.1"/>
    <property type="molecule type" value="Genomic_DNA"/>
</dbReference>
<evidence type="ECO:0000256" key="2">
    <source>
        <dbReference type="ARBA" id="ARBA00022723"/>
    </source>
</evidence>
<dbReference type="InterPro" id="IPR001130">
    <property type="entry name" value="TatD-like"/>
</dbReference>
<evidence type="ECO:0000256" key="5">
    <source>
        <dbReference type="ARBA" id="ARBA00023014"/>
    </source>
</evidence>
<reference evidence="7" key="1">
    <citation type="submission" date="2018-06" db="EMBL/GenBank/DDBJ databases">
        <authorList>
            <person name="Zhirakovskaya E."/>
        </authorList>
    </citation>
    <scope>NUCLEOTIDE SEQUENCE</scope>
</reference>
<dbReference type="GO" id="GO:0051536">
    <property type="term" value="F:iron-sulfur cluster binding"/>
    <property type="evidence" value="ECO:0007669"/>
    <property type="project" value="UniProtKB-KW"/>
</dbReference>
<dbReference type="InterPro" id="IPR007197">
    <property type="entry name" value="rSAM"/>
</dbReference>
<evidence type="ECO:0000256" key="4">
    <source>
        <dbReference type="ARBA" id="ARBA00023004"/>
    </source>
</evidence>
<evidence type="ECO:0000313" key="7">
    <source>
        <dbReference type="EMBL" id="VAX15544.1"/>
    </source>
</evidence>
<dbReference type="CDD" id="cd01335">
    <property type="entry name" value="Radical_SAM"/>
    <property type="match status" value="1"/>
</dbReference>
<dbReference type="GO" id="GO:0005829">
    <property type="term" value="C:cytosol"/>
    <property type="evidence" value="ECO:0007669"/>
    <property type="project" value="TreeGrafter"/>
</dbReference>
<dbReference type="SFLD" id="SFLDG01111">
    <property type="entry name" value="Uncharacterised_Radical_SAM_Su"/>
    <property type="match status" value="1"/>
</dbReference>
<dbReference type="PANTHER" id="PTHR46124:SF2">
    <property type="entry name" value="D-AMINOACYL-TRNA DEACYLASE"/>
    <property type="match status" value="1"/>
</dbReference>
<evidence type="ECO:0000256" key="3">
    <source>
        <dbReference type="ARBA" id="ARBA00022801"/>
    </source>
</evidence>
<dbReference type="GO" id="GO:0004536">
    <property type="term" value="F:DNA nuclease activity"/>
    <property type="evidence" value="ECO:0007669"/>
    <property type="project" value="InterPro"/>
</dbReference>
<dbReference type="Gene3D" id="3.20.20.70">
    <property type="entry name" value="Aldolase class I"/>
    <property type="match status" value="1"/>
</dbReference>
<dbReference type="InterPro" id="IPR032466">
    <property type="entry name" value="Metal_Hydrolase"/>
</dbReference>
<dbReference type="SFLD" id="SFLDS00029">
    <property type="entry name" value="Radical_SAM"/>
    <property type="match status" value="1"/>
</dbReference>
<dbReference type="Pfam" id="PF04055">
    <property type="entry name" value="Radical_SAM"/>
    <property type="match status" value="1"/>
</dbReference>
<evidence type="ECO:0000259" key="6">
    <source>
        <dbReference type="PROSITE" id="PS51918"/>
    </source>
</evidence>
<dbReference type="SUPFAM" id="SSF102114">
    <property type="entry name" value="Radical SAM enzymes"/>
    <property type="match status" value="1"/>
</dbReference>
<dbReference type="PROSITE" id="PS01090">
    <property type="entry name" value="TATD_2"/>
    <property type="match status" value="1"/>
</dbReference>
<dbReference type="PROSITE" id="PS51918">
    <property type="entry name" value="RADICAL_SAM"/>
    <property type="match status" value="1"/>
</dbReference>
<dbReference type="FunFam" id="3.20.20.140:FF:000005">
    <property type="entry name" value="TatD family hydrolase"/>
    <property type="match status" value="1"/>
</dbReference>
<dbReference type="NCBIfam" id="TIGR04038">
    <property type="entry name" value="tatD_link_rSAM"/>
    <property type="match status" value="1"/>
</dbReference>
<dbReference type="InterPro" id="IPR013785">
    <property type="entry name" value="Aldolase_TIM"/>
</dbReference>
<dbReference type="SUPFAM" id="SSF51556">
    <property type="entry name" value="Metallo-dependent hydrolases"/>
    <property type="match status" value="1"/>
</dbReference>
<dbReference type="InterPro" id="IPR058240">
    <property type="entry name" value="rSAM_sf"/>
</dbReference>
<dbReference type="PANTHER" id="PTHR46124">
    <property type="entry name" value="D-AMINOACYL-TRNA DEACYLASE"/>
    <property type="match status" value="1"/>
</dbReference>
<keyword evidence="2" id="KW-0479">Metal-binding</keyword>
<dbReference type="InterPro" id="IPR018228">
    <property type="entry name" value="DNase_TatD-rel_CS"/>
</dbReference>
<name>A0A3B1BUK9_9ZZZZ</name>
<proteinExistence type="predicted"/>
<protein>
    <submittedName>
        <fullName evidence="7">Uncharacterized metal-dependent hydrolase YcfH</fullName>
    </submittedName>
</protein>
<dbReference type="GO" id="GO:0016788">
    <property type="term" value="F:hydrolase activity, acting on ester bonds"/>
    <property type="evidence" value="ECO:0007669"/>
    <property type="project" value="InterPro"/>
</dbReference>
<accession>A0A3B1BUK9</accession>
<keyword evidence="5" id="KW-0411">Iron-sulfur</keyword>
<dbReference type="InterPro" id="IPR015991">
    <property type="entry name" value="TatD/YcfH-like"/>
</dbReference>
<dbReference type="Gene3D" id="3.20.20.140">
    <property type="entry name" value="Metal-dependent hydrolases"/>
    <property type="match status" value="1"/>
</dbReference>
<dbReference type="InterPro" id="IPR023821">
    <property type="entry name" value="rSAM_TatD-assoc"/>
</dbReference>
<dbReference type="PROSITE" id="PS01091">
    <property type="entry name" value="TATD_3"/>
    <property type="match status" value="1"/>
</dbReference>